<reference evidence="2" key="2">
    <citation type="submission" date="2013-04" db="EMBL/GenBank/DDBJ databases">
        <title>Bisphenol A degrading Sphingobium sp. strain BiD32.</title>
        <authorList>
            <person name="Nielsen J.L."/>
            <person name="Zhou N.A."/>
            <person name="Kjeldal H."/>
        </authorList>
    </citation>
    <scope>NUCLEOTIDE SEQUENCE [LARGE SCALE GENOMIC DNA]</scope>
    <source>
        <strain evidence="2">BiD32</strain>
    </source>
</reference>
<keyword evidence="2" id="KW-1185">Reference proteome</keyword>
<protein>
    <submittedName>
        <fullName evidence="1">Uncharacterized protein</fullName>
    </submittedName>
</protein>
<sequence length="37" mass="3997">MRAGIAHDIAQSPTVMLNVFQHPSPVTPSGLIWEHGT</sequence>
<proteinExistence type="predicted"/>
<dbReference type="AlphaFoldDB" id="N1MT94"/>
<evidence type="ECO:0000313" key="1">
    <source>
        <dbReference type="EMBL" id="CCW18902.1"/>
    </source>
</evidence>
<reference evidence="1 2" key="1">
    <citation type="submission" date="2013-03" db="EMBL/GenBank/DDBJ databases">
        <authorList>
            <person name="Le V."/>
        </authorList>
    </citation>
    <scope>NUCLEOTIDE SEQUENCE [LARGE SCALE GENOMIC DNA]</scope>
    <source>
        <strain evidence="1 2">BiD32</strain>
    </source>
</reference>
<name>N1MT94_9SPHN</name>
<gene>
    <name evidence="1" type="ORF">EBBID32_32590</name>
</gene>
<organism evidence="1 2">
    <name type="scientific">Sphingobium indicum BiD32</name>
    <dbReference type="NCBI Taxonomy" id="1301087"/>
    <lineage>
        <taxon>Bacteria</taxon>
        <taxon>Pseudomonadati</taxon>
        <taxon>Pseudomonadota</taxon>
        <taxon>Alphaproteobacteria</taxon>
        <taxon>Sphingomonadales</taxon>
        <taxon>Sphingomonadaceae</taxon>
        <taxon>Sphingobium</taxon>
    </lineage>
</organism>
<dbReference type="EMBL" id="CAVK010000153">
    <property type="protein sequence ID" value="CCW18902.1"/>
    <property type="molecule type" value="Genomic_DNA"/>
</dbReference>
<comment type="caution">
    <text evidence="1">The sequence shown here is derived from an EMBL/GenBank/DDBJ whole genome shotgun (WGS) entry which is preliminary data.</text>
</comment>
<evidence type="ECO:0000313" key="2">
    <source>
        <dbReference type="Proteomes" id="UP000013201"/>
    </source>
</evidence>
<dbReference type="Proteomes" id="UP000013201">
    <property type="component" value="Unassembled WGS sequence"/>
</dbReference>
<accession>N1MT94</accession>